<dbReference type="RefSeq" id="XP_070887369.1">
    <property type="nucleotide sequence ID" value="XM_071028841.1"/>
</dbReference>
<protein>
    <submittedName>
        <fullName evidence="2">Uncharacterized protein</fullName>
    </submittedName>
</protein>
<proteinExistence type="predicted"/>
<evidence type="ECO:0000313" key="2">
    <source>
        <dbReference type="EMBL" id="KAL2868390.1"/>
    </source>
</evidence>
<name>A0ABR4LV19_9EURO</name>
<keyword evidence="1" id="KW-0812">Transmembrane</keyword>
<accession>A0ABR4LV19</accession>
<comment type="caution">
    <text evidence="2">The sequence shown here is derived from an EMBL/GenBank/DDBJ whole genome shotgun (WGS) entry which is preliminary data.</text>
</comment>
<dbReference type="EMBL" id="JBFXLQ010000014">
    <property type="protein sequence ID" value="KAL2868390.1"/>
    <property type="molecule type" value="Genomic_DNA"/>
</dbReference>
<keyword evidence="1" id="KW-1133">Transmembrane helix</keyword>
<dbReference type="GeneID" id="98143913"/>
<reference evidence="2 3" key="1">
    <citation type="submission" date="2024-07" db="EMBL/GenBank/DDBJ databases">
        <title>Section-level genome sequencing and comparative genomics of Aspergillus sections Usti and Cavernicolus.</title>
        <authorList>
            <consortium name="Lawrence Berkeley National Laboratory"/>
            <person name="Nybo J.L."/>
            <person name="Vesth T.C."/>
            <person name="Theobald S."/>
            <person name="Frisvad J.C."/>
            <person name="Larsen T.O."/>
            <person name="Kjaerboelling I."/>
            <person name="Rothschild-Mancinelli K."/>
            <person name="Lyhne E.K."/>
            <person name="Kogle M.E."/>
            <person name="Barry K."/>
            <person name="Clum A."/>
            <person name="Na H."/>
            <person name="Ledsgaard L."/>
            <person name="Lin J."/>
            <person name="Lipzen A."/>
            <person name="Kuo A."/>
            <person name="Riley R."/>
            <person name="Mondo S."/>
            <person name="Labutti K."/>
            <person name="Haridas S."/>
            <person name="Pangalinan J."/>
            <person name="Salamov A.A."/>
            <person name="Simmons B.A."/>
            <person name="Magnuson J.K."/>
            <person name="Chen J."/>
            <person name="Drula E."/>
            <person name="Henrissat B."/>
            <person name="Wiebenga A."/>
            <person name="Lubbers R.J."/>
            <person name="Gomes A.C."/>
            <person name="Macurrencykelacurrency M.R."/>
            <person name="Stajich J."/>
            <person name="Grigoriev I.V."/>
            <person name="Mortensen U.H."/>
            <person name="De Vries R.P."/>
            <person name="Baker S.E."/>
            <person name="Andersen M.R."/>
        </authorList>
    </citation>
    <scope>NUCLEOTIDE SEQUENCE [LARGE SCALE GENOMIC DNA]</scope>
    <source>
        <strain evidence="2 3">CBS 449.75</strain>
    </source>
</reference>
<keyword evidence="3" id="KW-1185">Reference proteome</keyword>
<evidence type="ECO:0000313" key="3">
    <source>
        <dbReference type="Proteomes" id="UP001610432"/>
    </source>
</evidence>
<dbReference type="Proteomes" id="UP001610432">
    <property type="component" value="Unassembled WGS sequence"/>
</dbReference>
<feature type="transmembrane region" description="Helical" evidence="1">
    <location>
        <begin position="54"/>
        <end position="74"/>
    </location>
</feature>
<keyword evidence="1" id="KW-0472">Membrane</keyword>
<organism evidence="2 3">
    <name type="scientific">Aspergillus lucknowensis</name>
    <dbReference type="NCBI Taxonomy" id="176173"/>
    <lineage>
        <taxon>Eukaryota</taxon>
        <taxon>Fungi</taxon>
        <taxon>Dikarya</taxon>
        <taxon>Ascomycota</taxon>
        <taxon>Pezizomycotina</taxon>
        <taxon>Eurotiomycetes</taxon>
        <taxon>Eurotiomycetidae</taxon>
        <taxon>Eurotiales</taxon>
        <taxon>Aspergillaceae</taxon>
        <taxon>Aspergillus</taxon>
        <taxon>Aspergillus subgen. Nidulantes</taxon>
    </lineage>
</organism>
<gene>
    <name evidence="2" type="ORF">BJX67DRAFT_350670</name>
</gene>
<sequence>MPTPLFPLSSGRPSCAFIFIPTVLIPRVMAFDWIKWMVTRKGPWRNMSSSINALSIALLAIVTLILATLGHILVEPLFARLVAN</sequence>
<evidence type="ECO:0000256" key="1">
    <source>
        <dbReference type="SAM" id="Phobius"/>
    </source>
</evidence>